<dbReference type="Proteomes" id="UP000054826">
    <property type="component" value="Unassembled WGS sequence"/>
</dbReference>
<dbReference type="Proteomes" id="UP000054805">
    <property type="component" value="Unassembled WGS sequence"/>
</dbReference>
<feature type="non-terminal residue" evidence="2">
    <location>
        <position position="1"/>
    </location>
</feature>
<feature type="compositionally biased region" description="Basic and acidic residues" evidence="1">
    <location>
        <begin position="266"/>
        <end position="277"/>
    </location>
</feature>
<dbReference type="EMBL" id="JYDS01000113">
    <property type="protein sequence ID" value="KRZ24838.1"/>
    <property type="molecule type" value="Genomic_DNA"/>
</dbReference>
<feature type="compositionally biased region" description="Basic residues" evidence="1">
    <location>
        <begin position="169"/>
        <end position="179"/>
    </location>
</feature>
<gene>
    <name evidence="2" type="ORF">T4B_15377</name>
    <name evidence="3" type="ORF">T4C_12129</name>
</gene>
<comment type="caution">
    <text evidence="2">The sequence shown here is derived from an EMBL/GenBank/DDBJ whole genome shotgun (WGS) entry which is preliminary data.</text>
</comment>
<evidence type="ECO:0000313" key="3">
    <source>
        <dbReference type="EMBL" id="KRZ42145.1"/>
    </source>
</evidence>
<feature type="compositionally biased region" description="Low complexity" evidence="1">
    <location>
        <begin position="313"/>
        <end position="326"/>
    </location>
</feature>
<proteinExistence type="predicted"/>
<feature type="compositionally biased region" description="Basic residues" evidence="1">
    <location>
        <begin position="254"/>
        <end position="265"/>
    </location>
</feature>
<name>A0A0V1IQD8_TRIPS</name>
<keyword evidence="4" id="KW-1185">Reference proteome</keyword>
<accession>A0A0V1IQD8</accession>
<sequence>LKLLFEWNARFQIQVKVSLHKQAQNCSGNDFTRVGVWLELRLRSRTLLARIEINYFDEMGHRLRRNRGRRRRSHRPRRDADVPAQTHHRPVIYYESRTADQPEPEHMRAQLKNHNAGSGDTSRDQQSSDSRPNQRSGVRKRWQSDRRSHAHANSTAVENGAPTSDASHGRRPRAYNNRRRTNELRSVDAASGEANTTDPRAGRTRTGHTSRATGQTSRATGQTSRAPGQTSSASDGRITHRSSPSTDHSSHTAGHAHVRAARTRGGHSDSSHADTGHAPRKKTRANENGNNSSNSRTSLRREERSRANKHACNSSTRQTTATTSNTARRRTHQTKMRRDAQDTGLNRVDSNPDRSTGPHMQPELNRHDDQAADYTAGDSQQNTDDDELMNEVHNVDIRNMGSTVAGQSFFYVKNFKPLSSSKNIRLKMLKRFEKLYRKGRRYEESLLRRMRSTTVEPPVDETVHFKSIIMVSKRRFHKAKR</sequence>
<organism evidence="2 4">
    <name type="scientific">Trichinella pseudospiralis</name>
    <name type="common">Parasitic roundworm</name>
    <dbReference type="NCBI Taxonomy" id="6337"/>
    <lineage>
        <taxon>Eukaryota</taxon>
        <taxon>Metazoa</taxon>
        <taxon>Ecdysozoa</taxon>
        <taxon>Nematoda</taxon>
        <taxon>Enoplea</taxon>
        <taxon>Dorylaimia</taxon>
        <taxon>Trichinellida</taxon>
        <taxon>Trichinellidae</taxon>
        <taxon>Trichinella</taxon>
    </lineage>
</organism>
<feature type="region of interest" description="Disordered" evidence="1">
    <location>
        <begin position="66"/>
        <end position="365"/>
    </location>
</feature>
<feature type="compositionally biased region" description="Basic residues" evidence="1">
    <location>
        <begin position="66"/>
        <end position="77"/>
    </location>
</feature>
<evidence type="ECO:0000313" key="4">
    <source>
        <dbReference type="Proteomes" id="UP000054805"/>
    </source>
</evidence>
<feature type="compositionally biased region" description="Low complexity" evidence="1">
    <location>
        <begin position="118"/>
        <end position="136"/>
    </location>
</feature>
<dbReference type="EMBL" id="JYDV01000016">
    <property type="protein sequence ID" value="KRZ42145.1"/>
    <property type="molecule type" value="Genomic_DNA"/>
</dbReference>
<feature type="compositionally biased region" description="Low complexity" evidence="1">
    <location>
        <begin position="286"/>
        <end position="297"/>
    </location>
</feature>
<dbReference type="AlphaFoldDB" id="A0A0V1IQD8"/>
<feature type="compositionally biased region" description="Polar residues" evidence="1">
    <location>
        <begin position="151"/>
        <end position="166"/>
    </location>
</feature>
<evidence type="ECO:0000313" key="2">
    <source>
        <dbReference type="EMBL" id="KRZ24838.1"/>
    </source>
</evidence>
<evidence type="ECO:0000256" key="1">
    <source>
        <dbReference type="SAM" id="MobiDB-lite"/>
    </source>
</evidence>
<feature type="compositionally biased region" description="Basic and acidic residues" evidence="1">
    <location>
        <begin position="97"/>
        <end position="108"/>
    </location>
</feature>
<protein>
    <submittedName>
        <fullName evidence="2">Uncharacterized protein</fullName>
    </submittedName>
</protein>
<feature type="compositionally biased region" description="Polar residues" evidence="1">
    <location>
        <begin position="209"/>
        <end position="234"/>
    </location>
</feature>
<evidence type="ECO:0000313" key="5">
    <source>
        <dbReference type="Proteomes" id="UP000054826"/>
    </source>
</evidence>
<reference evidence="4 5" key="1">
    <citation type="submission" date="2015-01" db="EMBL/GenBank/DDBJ databases">
        <title>Evolution of Trichinella species and genotypes.</title>
        <authorList>
            <person name="Korhonen P.K."/>
            <person name="Edoardo P."/>
            <person name="Giuseppe L.R."/>
            <person name="Gasser R.B."/>
        </authorList>
    </citation>
    <scope>NUCLEOTIDE SEQUENCE [LARGE SCALE GENOMIC DNA]</scope>
    <source>
        <strain evidence="3">ISS176</strain>
        <strain evidence="2">ISS588</strain>
    </source>
</reference>